<dbReference type="EMBL" id="ADCP02000001">
    <property type="protein sequence ID" value="EFV43576.1"/>
    <property type="molecule type" value="Genomic_DNA"/>
</dbReference>
<evidence type="ECO:0000313" key="4">
    <source>
        <dbReference type="Proteomes" id="UP000006034"/>
    </source>
</evidence>
<keyword evidence="4" id="KW-1185">Reference proteome</keyword>
<proteinExistence type="predicted"/>
<dbReference type="Proteomes" id="UP000006034">
    <property type="component" value="Unassembled WGS sequence"/>
</dbReference>
<feature type="compositionally biased region" description="Polar residues" evidence="1">
    <location>
        <begin position="1"/>
        <end position="17"/>
    </location>
</feature>
<protein>
    <submittedName>
        <fullName evidence="3">Uncharacterized protein</fullName>
    </submittedName>
</protein>
<dbReference type="RefSeq" id="WP_005028514.1">
    <property type="nucleotide sequence ID" value="NZ_KE150238.1"/>
</dbReference>
<dbReference type="AlphaFoldDB" id="E5Y8T4"/>
<sequence length="172" mass="19504">MPSNTPAEISPLLSQLGPSGPEGLRRCARNASTRWKILLPLSVCFLLAGLAGLFLRPDRRPDLPLLQKRFELLMTWTLPEIHCDDMHLSGLHKQGKEWLATYRFVVYATQGSEASPVIRARLKRRFPECGELLFQTGKACTVEERVRFVPVQQHGLVPEKVILDYPELLSQM</sequence>
<evidence type="ECO:0000256" key="1">
    <source>
        <dbReference type="SAM" id="MobiDB-lite"/>
    </source>
</evidence>
<organism evidence="3 4">
    <name type="scientific">Bilophila wadsworthia (strain 3_1_6)</name>
    <dbReference type="NCBI Taxonomy" id="563192"/>
    <lineage>
        <taxon>Bacteria</taxon>
        <taxon>Pseudomonadati</taxon>
        <taxon>Thermodesulfobacteriota</taxon>
        <taxon>Desulfovibrionia</taxon>
        <taxon>Desulfovibrionales</taxon>
        <taxon>Desulfovibrionaceae</taxon>
        <taxon>Bilophila</taxon>
    </lineage>
</organism>
<dbReference type="GeneID" id="78085721"/>
<name>E5Y8T4_BILW3</name>
<gene>
    <name evidence="3" type="ORF">HMPREF0179_02592</name>
</gene>
<evidence type="ECO:0000313" key="3">
    <source>
        <dbReference type="EMBL" id="EFV43576.1"/>
    </source>
</evidence>
<comment type="caution">
    <text evidence="3">The sequence shown here is derived from an EMBL/GenBank/DDBJ whole genome shotgun (WGS) entry which is preliminary data.</text>
</comment>
<dbReference type="HOGENOM" id="CLU_1552306_0_0_7"/>
<feature type="region of interest" description="Disordered" evidence="1">
    <location>
        <begin position="1"/>
        <end position="21"/>
    </location>
</feature>
<keyword evidence="2" id="KW-0812">Transmembrane</keyword>
<reference evidence="3 4" key="1">
    <citation type="submission" date="2010-10" db="EMBL/GenBank/DDBJ databases">
        <authorList>
            <consortium name="The Broad Institute Genome Sequencing Platform"/>
            <person name="Ward D."/>
            <person name="Earl A."/>
            <person name="Feldgarden M."/>
            <person name="Young S.K."/>
            <person name="Gargeya S."/>
            <person name="Zeng Q."/>
            <person name="Alvarado L."/>
            <person name="Berlin A."/>
            <person name="Bochicchio J."/>
            <person name="Chapman S.B."/>
            <person name="Chen Z."/>
            <person name="Freedman E."/>
            <person name="Gellesch M."/>
            <person name="Goldberg J."/>
            <person name="Griggs A."/>
            <person name="Gujja S."/>
            <person name="Heilman E."/>
            <person name="Heiman D."/>
            <person name="Howarth C."/>
            <person name="Mehta T."/>
            <person name="Neiman D."/>
            <person name="Pearson M."/>
            <person name="Roberts A."/>
            <person name="Saif S."/>
            <person name="Shea T."/>
            <person name="Shenoy N."/>
            <person name="Sisk P."/>
            <person name="Stolte C."/>
            <person name="Sykes S."/>
            <person name="White J."/>
            <person name="Yandava C."/>
            <person name="Allen-Vercoe E."/>
            <person name="Sibley C."/>
            <person name="Ambrose C.E."/>
            <person name="Strauss J."/>
            <person name="Daigneault M."/>
            <person name="Haas B."/>
            <person name="Nusbaum C."/>
            <person name="Birren B."/>
        </authorList>
    </citation>
    <scope>NUCLEOTIDE SEQUENCE [LARGE SCALE GENOMIC DNA]</scope>
    <source>
        <strain evidence="3 4">3_1_6</strain>
    </source>
</reference>
<keyword evidence="2" id="KW-1133">Transmembrane helix</keyword>
<evidence type="ECO:0000256" key="2">
    <source>
        <dbReference type="SAM" id="Phobius"/>
    </source>
</evidence>
<accession>E5Y8T4</accession>
<keyword evidence="2" id="KW-0472">Membrane</keyword>
<reference evidence="3 4" key="2">
    <citation type="submission" date="2013-04" db="EMBL/GenBank/DDBJ databases">
        <title>The Genome Sequence of Bilophila wadsworthia 3_1_6.</title>
        <authorList>
            <consortium name="The Broad Institute Genomics Platform"/>
            <person name="Earl A."/>
            <person name="Ward D."/>
            <person name="Feldgarden M."/>
            <person name="Gevers D."/>
            <person name="Sibley C."/>
            <person name="Strauss J."/>
            <person name="Allen-Vercoe E."/>
            <person name="Walker B."/>
            <person name="Young S."/>
            <person name="Zeng Q."/>
            <person name="Gargeya S."/>
            <person name="Fitzgerald M."/>
            <person name="Haas B."/>
            <person name="Abouelleil A."/>
            <person name="Allen A.W."/>
            <person name="Alvarado L."/>
            <person name="Arachchi H.M."/>
            <person name="Berlin A.M."/>
            <person name="Chapman S.B."/>
            <person name="Gainer-Dewar J."/>
            <person name="Goldberg J."/>
            <person name="Griggs A."/>
            <person name="Gujja S."/>
            <person name="Hansen M."/>
            <person name="Howarth C."/>
            <person name="Imamovic A."/>
            <person name="Ireland A."/>
            <person name="Larimer J."/>
            <person name="McCowan C."/>
            <person name="Murphy C."/>
            <person name="Pearson M."/>
            <person name="Poon T.W."/>
            <person name="Priest M."/>
            <person name="Roberts A."/>
            <person name="Saif S."/>
            <person name="Shea T."/>
            <person name="Sisk P."/>
            <person name="Sykes S."/>
            <person name="Wortman J."/>
            <person name="Nusbaum C."/>
            <person name="Birren B."/>
        </authorList>
    </citation>
    <scope>NUCLEOTIDE SEQUENCE [LARGE SCALE GENOMIC DNA]</scope>
    <source>
        <strain evidence="3 4">3_1_6</strain>
    </source>
</reference>
<feature type="transmembrane region" description="Helical" evidence="2">
    <location>
        <begin position="37"/>
        <end position="55"/>
    </location>
</feature>